<accession>A0AAD8UJ84</accession>
<keyword evidence="2" id="KW-1185">Reference proteome</keyword>
<comment type="caution">
    <text evidence="1">The sequence shown here is derived from an EMBL/GenBank/DDBJ whole genome shotgun (WGS) entry which is preliminary data.</text>
</comment>
<protein>
    <submittedName>
        <fullName evidence="1">Uncharacterized protein</fullName>
    </submittedName>
</protein>
<dbReference type="Proteomes" id="UP001244207">
    <property type="component" value="Unassembled WGS sequence"/>
</dbReference>
<dbReference type="GeneID" id="85394383"/>
<evidence type="ECO:0000313" key="1">
    <source>
        <dbReference type="EMBL" id="KAK1724881.1"/>
    </source>
</evidence>
<name>A0AAD8UJ84_GLOAC</name>
<dbReference type="AlphaFoldDB" id="A0AAD8UJ84"/>
<dbReference type="EMBL" id="JAHMHS010000047">
    <property type="protein sequence ID" value="KAK1724881.1"/>
    <property type="molecule type" value="Genomic_DNA"/>
</dbReference>
<dbReference type="RefSeq" id="XP_060364936.1">
    <property type="nucleotide sequence ID" value="XM_060510484.1"/>
</dbReference>
<evidence type="ECO:0000313" key="2">
    <source>
        <dbReference type="Proteomes" id="UP001244207"/>
    </source>
</evidence>
<reference evidence="1" key="1">
    <citation type="submission" date="2021-12" db="EMBL/GenBank/DDBJ databases">
        <title>Comparative genomics, transcriptomics and evolutionary studies reveal genomic signatures of adaptation to plant cell wall in hemibiotrophic fungi.</title>
        <authorList>
            <consortium name="DOE Joint Genome Institute"/>
            <person name="Baroncelli R."/>
            <person name="Diaz J.F."/>
            <person name="Benocci T."/>
            <person name="Peng M."/>
            <person name="Battaglia E."/>
            <person name="Haridas S."/>
            <person name="Andreopoulos W."/>
            <person name="Labutti K."/>
            <person name="Pangilinan J."/>
            <person name="Floch G.L."/>
            <person name="Makela M.R."/>
            <person name="Henrissat B."/>
            <person name="Grigoriev I.V."/>
            <person name="Crouch J.A."/>
            <person name="De Vries R.P."/>
            <person name="Sukno S.A."/>
            <person name="Thon M.R."/>
        </authorList>
    </citation>
    <scope>NUCLEOTIDE SEQUENCE</scope>
    <source>
        <strain evidence="1">CBS 112980</strain>
    </source>
</reference>
<organism evidence="1 2">
    <name type="scientific">Glomerella acutata</name>
    <name type="common">Colletotrichum acutatum</name>
    <dbReference type="NCBI Taxonomy" id="27357"/>
    <lineage>
        <taxon>Eukaryota</taxon>
        <taxon>Fungi</taxon>
        <taxon>Dikarya</taxon>
        <taxon>Ascomycota</taxon>
        <taxon>Pezizomycotina</taxon>
        <taxon>Sordariomycetes</taxon>
        <taxon>Hypocreomycetidae</taxon>
        <taxon>Glomerellales</taxon>
        <taxon>Glomerellaceae</taxon>
        <taxon>Colletotrichum</taxon>
        <taxon>Colletotrichum acutatum species complex</taxon>
    </lineage>
</organism>
<proteinExistence type="predicted"/>
<gene>
    <name evidence="1" type="ORF">BDZ83DRAFT_651846</name>
</gene>
<sequence>MHWSTNILHVRFHNRRRQFLPVIPPVNFSSCWISAQLVIPCESLDSVLITAPVSGAYVQVIGPPGANRSPFIVAPLLARHLEHVSDASGLVIIPSETLLISFWKLVNGENLVLIWDPPAGMRLDIFQCCDTSEDQKREQNGHCVERHLVVYHVK</sequence>